<comment type="caution">
    <text evidence="1">The sequence shown here is derived from an EMBL/GenBank/DDBJ whole genome shotgun (WGS) entry which is preliminary data.</text>
</comment>
<proteinExistence type="predicted"/>
<dbReference type="EMBL" id="CM047583">
    <property type="protein sequence ID" value="KAI9913779.1"/>
    <property type="molecule type" value="Genomic_DNA"/>
</dbReference>
<sequence length="180" mass="20395">MEMSYLFDLNEDAVVDAIRCGNKSKFINHDGETPNCTAKVVNVCGVHHITIWALRNIAIGEELVFDYGYKRSVGPDWSQRRADYIEDTSNNGRPFNVQQIKMKRQMIVNADKVKVGYSHTEASLLNINKTSLNAVTKVCSNWGIRHIGRGHERRRISGATKTLVHIKNQMGVLLVLWRNG</sequence>
<gene>
    <name evidence="1" type="ORF">PsorP6_004984</name>
</gene>
<evidence type="ECO:0000313" key="2">
    <source>
        <dbReference type="Proteomes" id="UP001163321"/>
    </source>
</evidence>
<name>A0ACC0W4W2_9STRA</name>
<protein>
    <submittedName>
        <fullName evidence="1">Uncharacterized protein</fullName>
    </submittedName>
</protein>
<dbReference type="Proteomes" id="UP001163321">
    <property type="component" value="Chromosome 4"/>
</dbReference>
<keyword evidence="2" id="KW-1185">Reference proteome</keyword>
<evidence type="ECO:0000313" key="1">
    <source>
        <dbReference type="EMBL" id="KAI9913779.1"/>
    </source>
</evidence>
<organism evidence="1 2">
    <name type="scientific">Peronosclerospora sorghi</name>
    <dbReference type="NCBI Taxonomy" id="230839"/>
    <lineage>
        <taxon>Eukaryota</taxon>
        <taxon>Sar</taxon>
        <taxon>Stramenopiles</taxon>
        <taxon>Oomycota</taxon>
        <taxon>Peronosporomycetes</taxon>
        <taxon>Peronosporales</taxon>
        <taxon>Peronosporaceae</taxon>
        <taxon>Peronosclerospora</taxon>
    </lineage>
</organism>
<accession>A0ACC0W4W2</accession>
<reference evidence="1 2" key="1">
    <citation type="journal article" date="2022" name="bioRxiv">
        <title>The genome of the oomycete Peronosclerospora sorghi, a cosmopolitan pathogen of maize and sorghum, is inflated with dispersed pseudogenes.</title>
        <authorList>
            <person name="Fletcher K."/>
            <person name="Martin F."/>
            <person name="Isakeit T."/>
            <person name="Cavanaugh K."/>
            <person name="Magill C."/>
            <person name="Michelmore R."/>
        </authorList>
    </citation>
    <scope>NUCLEOTIDE SEQUENCE [LARGE SCALE GENOMIC DNA]</scope>
    <source>
        <strain evidence="1">P6</strain>
    </source>
</reference>